<organism evidence="1">
    <name type="scientific">Physcomitrium patens</name>
    <name type="common">Spreading-leaved earth moss</name>
    <name type="synonym">Physcomitrella patens</name>
    <dbReference type="NCBI Taxonomy" id="3218"/>
    <lineage>
        <taxon>Eukaryota</taxon>
        <taxon>Viridiplantae</taxon>
        <taxon>Streptophyta</taxon>
        <taxon>Embryophyta</taxon>
        <taxon>Bryophyta</taxon>
        <taxon>Bryophytina</taxon>
        <taxon>Bryopsida</taxon>
        <taxon>Funariidae</taxon>
        <taxon>Funariales</taxon>
        <taxon>Funariaceae</taxon>
        <taxon>Physcomitrium</taxon>
    </lineage>
</organism>
<reference evidence="2" key="3">
    <citation type="submission" date="2020-12" db="UniProtKB">
        <authorList>
            <consortium name="EnsemblPlants"/>
        </authorList>
    </citation>
    <scope>IDENTIFICATION</scope>
</reference>
<reference evidence="1 3" key="2">
    <citation type="journal article" date="2018" name="Plant J.">
        <title>The Physcomitrella patens chromosome-scale assembly reveals moss genome structure and evolution.</title>
        <authorList>
            <person name="Lang D."/>
            <person name="Ullrich K.K."/>
            <person name="Murat F."/>
            <person name="Fuchs J."/>
            <person name="Jenkins J."/>
            <person name="Haas F.B."/>
            <person name="Piednoel M."/>
            <person name="Gundlach H."/>
            <person name="Van Bel M."/>
            <person name="Meyberg R."/>
            <person name="Vives C."/>
            <person name="Morata J."/>
            <person name="Symeonidi A."/>
            <person name="Hiss M."/>
            <person name="Muchero W."/>
            <person name="Kamisugi Y."/>
            <person name="Saleh O."/>
            <person name="Blanc G."/>
            <person name="Decker E.L."/>
            <person name="van Gessel N."/>
            <person name="Grimwood J."/>
            <person name="Hayes R.D."/>
            <person name="Graham S.W."/>
            <person name="Gunter L.E."/>
            <person name="McDaniel S.F."/>
            <person name="Hoernstein S.N.W."/>
            <person name="Larsson A."/>
            <person name="Li F.W."/>
            <person name="Perroud P.F."/>
            <person name="Phillips J."/>
            <person name="Ranjan P."/>
            <person name="Rokshar D.S."/>
            <person name="Rothfels C.J."/>
            <person name="Schneider L."/>
            <person name="Shu S."/>
            <person name="Stevenson D.W."/>
            <person name="Thummler F."/>
            <person name="Tillich M."/>
            <person name="Villarreal Aguilar J.C."/>
            <person name="Widiez T."/>
            <person name="Wong G.K."/>
            <person name="Wymore A."/>
            <person name="Zhang Y."/>
            <person name="Zimmer A.D."/>
            <person name="Quatrano R.S."/>
            <person name="Mayer K.F.X."/>
            <person name="Goodstein D."/>
            <person name="Casacuberta J.M."/>
            <person name="Vandepoele K."/>
            <person name="Reski R."/>
            <person name="Cuming A.C."/>
            <person name="Tuskan G.A."/>
            <person name="Maumus F."/>
            <person name="Salse J."/>
            <person name="Schmutz J."/>
            <person name="Rensing S.A."/>
        </authorList>
    </citation>
    <scope>NUCLEOTIDE SEQUENCE [LARGE SCALE GENOMIC DNA]</scope>
    <source>
        <strain evidence="2 3">cv. Gransden 2004</strain>
    </source>
</reference>
<keyword evidence="3" id="KW-1185">Reference proteome</keyword>
<dbReference type="AlphaFoldDB" id="A0A2K1IGH8"/>
<evidence type="ECO:0000313" key="1">
    <source>
        <dbReference type="EMBL" id="PNR28381.1"/>
    </source>
</evidence>
<dbReference type="Proteomes" id="UP000006727">
    <property type="component" value="Chromosome 24"/>
</dbReference>
<evidence type="ECO:0000313" key="3">
    <source>
        <dbReference type="Proteomes" id="UP000006727"/>
    </source>
</evidence>
<dbReference type="EMBL" id="ABEU02000024">
    <property type="protein sequence ID" value="PNR28381.1"/>
    <property type="molecule type" value="Genomic_DNA"/>
</dbReference>
<gene>
    <name evidence="1" type="ORF">PHYPA_028973</name>
</gene>
<protein>
    <submittedName>
        <fullName evidence="1 2">Uncharacterized protein</fullName>
    </submittedName>
</protein>
<accession>A0A2K1IGH8</accession>
<dbReference type="InParanoid" id="A0A2K1IGH8"/>
<reference evidence="1 3" key="1">
    <citation type="journal article" date="2008" name="Science">
        <title>The Physcomitrella genome reveals evolutionary insights into the conquest of land by plants.</title>
        <authorList>
            <person name="Rensing S."/>
            <person name="Lang D."/>
            <person name="Zimmer A."/>
            <person name="Terry A."/>
            <person name="Salamov A."/>
            <person name="Shapiro H."/>
            <person name="Nishiyama T."/>
            <person name="Perroud P.-F."/>
            <person name="Lindquist E."/>
            <person name="Kamisugi Y."/>
            <person name="Tanahashi T."/>
            <person name="Sakakibara K."/>
            <person name="Fujita T."/>
            <person name="Oishi K."/>
            <person name="Shin-I T."/>
            <person name="Kuroki Y."/>
            <person name="Toyoda A."/>
            <person name="Suzuki Y."/>
            <person name="Hashimoto A."/>
            <person name="Yamaguchi K."/>
            <person name="Sugano A."/>
            <person name="Kohara Y."/>
            <person name="Fujiyama A."/>
            <person name="Anterola A."/>
            <person name="Aoki S."/>
            <person name="Ashton N."/>
            <person name="Barbazuk W.B."/>
            <person name="Barker E."/>
            <person name="Bennetzen J."/>
            <person name="Bezanilla M."/>
            <person name="Blankenship R."/>
            <person name="Cho S.H."/>
            <person name="Dutcher S."/>
            <person name="Estelle M."/>
            <person name="Fawcett J.A."/>
            <person name="Gundlach H."/>
            <person name="Hanada K."/>
            <person name="Heyl A."/>
            <person name="Hicks K.A."/>
            <person name="Hugh J."/>
            <person name="Lohr M."/>
            <person name="Mayer K."/>
            <person name="Melkozernov A."/>
            <person name="Murata T."/>
            <person name="Nelson D."/>
            <person name="Pils B."/>
            <person name="Prigge M."/>
            <person name="Reiss B."/>
            <person name="Renner T."/>
            <person name="Rombauts S."/>
            <person name="Rushton P."/>
            <person name="Sanderfoot A."/>
            <person name="Schween G."/>
            <person name="Shiu S.-H."/>
            <person name="Stueber K."/>
            <person name="Theodoulou F.L."/>
            <person name="Tu H."/>
            <person name="Van de Peer Y."/>
            <person name="Verrier P.J."/>
            <person name="Waters E."/>
            <person name="Wood A."/>
            <person name="Yang L."/>
            <person name="Cove D."/>
            <person name="Cuming A."/>
            <person name="Hasebe M."/>
            <person name="Lucas S."/>
            <person name="Mishler D.B."/>
            <person name="Reski R."/>
            <person name="Grigoriev I."/>
            <person name="Quatrano R.S."/>
            <person name="Boore J.L."/>
        </authorList>
    </citation>
    <scope>NUCLEOTIDE SEQUENCE [LARGE SCALE GENOMIC DNA]</scope>
    <source>
        <strain evidence="2 3">cv. Gransden 2004</strain>
    </source>
</reference>
<evidence type="ECO:0000313" key="2">
    <source>
        <dbReference type="EnsemblPlants" id="PAC:32909566.CDS.1"/>
    </source>
</evidence>
<dbReference type="EnsemblPlants" id="Pp3c24_12390V3.1">
    <property type="protein sequence ID" value="PAC:32909566.CDS.1"/>
    <property type="gene ID" value="Pp3c24_12390"/>
</dbReference>
<dbReference type="Gramene" id="Pp3c24_12390V3.1">
    <property type="protein sequence ID" value="PAC:32909566.CDS.1"/>
    <property type="gene ID" value="Pp3c24_12390"/>
</dbReference>
<proteinExistence type="predicted"/>
<sequence length="80" mass="8795">MAWPDLEQRQSRLLQGLCRSPSPEVAETTFVGYLLMLEPSTIVCGLSSRGNVCSLGSARTIRGSFISCCSCIKVCLYSWM</sequence>
<name>A0A2K1IGH8_PHYPA</name>